<protein>
    <submittedName>
        <fullName evidence="2">Zinc finger BED domain-containing protein RICESLEEPER 2-like protein</fullName>
    </submittedName>
</protein>
<reference evidence="2" key="2">
    <citation type="submission" date="2022-01" db="EMBL/GenBank/DDBJ databases">
        <authorList>
            <person name="Yamashiro T."/>
            <person name="Shiraishi A."/>
            <person name="Satake H."/>
            <person name="Nakayama K."/>
        </authorList>
    </citation>
    <scope>NUCLEOTIDE SEQUENCE</scope>
</reference>
<organism evidence="2 3">
    <name type="scientific">Tanacetum coccineum</name>
    <dbReference type="NCBI Taxonomy" id="301880"/>
    <lineage>
        <taxon>Eukaryota</taxon>
        <taxon>Viridiplantae</taxon>
        <taxon>Streptophyta</taxon>
        <taxon>Embryophyta</taxon>
        <taxon>Tracheophyta</taxon>
        <taxon>Spermatophyta</taxon>
        <taxon>Magnoliopsida</taxon>
        <taxon>eudicotyledons</taxon>
        <taxon>Gunneridae</taxon>
        <taxon>Pentapetalae</taxon>
        <taxon>asterids</taxon>
        <taxon>campanulids</taxon>
        <taxon>Asterales</taxon>
        <taxon>Asteraceae</taxon>
        <taxon>Asteroideae</taxon>
        <taxon>Anthemideae</taxon>
        <taxon>Anthemidinae</taxon>
        <taxon>Tanacetum</taxon>
    </lineage>
</organism>
<evidence type="ECO:0000313" key="2">
    <source>
        <dbReference type="EMBL" id="GJT56771.1"/>
    </source>
</evidence>
<sequence length="282" mass="32047">MSGTMSMEIDEQANVEVKNKKTNGKKPQKKTTKRKRKVKKWSKVWLDFDEQELEEGETDEDVKAQFDELPFSFVERDGFRHYSRINQPLFDVPCRATTTTDCYKLYDEEKIKLLDVIQKNIGRLCLTTDSWTSLGKKSYMSLTGHFIDNEWKLKKKILNFCRLDGHSGVDIGKGVESCVNEWGIDAILSISVDNAMQDGIRVIDKSIANIRIHALTSTSPSTLGKCSNLDDRTTNPPPPTRDRLRDKMNTSSTSTSTISELDKYLGESVKAFDSNVKFDILA</sequence>
<name>A0ABQ5F0A5_9ASTR</name>
<evidence type="ECO:0000313" key="3">
    <source>
        <dbReference type="Proteomes" id="UP001151760"/>
    </source>
</evidence>
<feature type="region of interest" description="Disordered" evidence="1">
    <location>
        <begin position="1"/>
        <end position="40"/>
    </location>
</feature>
<feature type="compositionally biased region" description="Basic residues" evidence="1">
    <location>
        <begin position="20"/>
        <end position="40"/>
    </location>
</feature>
<dbReference type="SUPFAM" id="SSF53098">
    <property type="entry name" value="Ribonuclease H-like"/>
    <property type="match status" value="1"/>
</dbReference>
<dbReference type="InterPro" id="IPR012337">
    <property type="entry name" value="RNaseH-like_sf"/>
</dbReference>
<dbReference type="PANTHER" id="PTHR46481:SF7">
    <property type="entry name" value="ZINC FINGER BED DOMAIN-CONTAINING PROTEIN RICESLEEPER 2-LIKE"/>
    <property type="match status" value="1"/>
</dbReference>
<comment type="caution">
    <text evidence="2">The sequence shown here is derived from an EMBL/GenBank/DDBJ whole genome shotgun (WGS) entry which is preliminary data.</text>
</comment>
<gene>
    <name evidence="2" type="ORF">Tco_0991825</name>
</gene>
<dbReference type="InterPro" id="IPR052035">
    <property type="entry name" value="ZnF_BED_domain_contain"/>
</dbReference>
<keyword evidence="3" id="KW-1185">Reference proteome</keyword>
<proteinExistence type="predicted"/>
<reference evidence="2" key="1">
    <citation type="journal article" date="2022" name="Int. J. Mol. Sci.">
        <title>Draft Genome of Tanacetum Coccineum: Genomic Comparison of Closely Related Tanacetum-Family Plants.</title>
        <authorList>
            <person name="Yamashiro T."/>
            <person name="Shiraishi A."/>
            <person name="Nakayama K."/>
            <person name="Satake H."/>
        </authorList>
    </citation>
    <scope>NUCLEOTIDE SEQUENCE</scope>
</reference>
<feature type="region of interest" description="Disordered" evidence="1">
    <location>
        <begin position="220"/>
        <end position="255"/>
    </location>
</feature>
<evidence type="ECO:0000256" key="1">
    <source>
        <dbReference type="SAM" id="MobiDB-lite"/>
    </source>
</evidence>
<dbReference type="EMBL" id="BQNB010016875">
    <property type="protein sequence ID" value="GJT56771.1"/>
    <property type="molecule type" value="Genomic_DNA"/>
</dbReference>
<dbReference type="Proteomes" id="UP001151760">
    <property type="component" value="Unassembled WGS sequence"/>
</dbReference>
<accession>A0ABQ5F0A5</accession>
<dbReference type="PANTHER" id="PTHR46481">
    <property type="entry name" value="ZINC FINGER BED DOMAIN-CONTAINING PROTEIN 4"/>
    <property type="match status" value="1"/>
</dbReference>